<dbReference type="STRING" id="33036.HMPREF3200_00760"/>
<gene>
    <name evidence="1" type="ORF">HMPREF3200_00760</name>
</gene>
<protein>
    <submittedName>
        <fullName evidence="1">Uncharacterized protein</fullName>
    </submittedName>
</protein>
<comment type="caution">
    <text evidence="1">The sequence shown here is derived from an EMBL/GenBank/DDBJ whole genome shotgun (WGS) entry which is preliminary data.</text>
</comment>
<sequence>MTDKAVKSSCEVWENVLIISFIHVPYYKDNIKKQDYTEIN</sequence>
<proteinExistence type="predicted"/>
<organism evidence="1 2">
    <name type="scientific">Anaerococcus tetradius</name>
    <dbReference type="NCBI Taxonomy" id="33036"/>
    <lineage>
        <taxon>Bacteria</taxon>
        <taxon>Bacillati</taxon>
        <taxon>Bacillota</taxon>
        <taxon>Tissierellia</taxon>
        <taxon>Tissierellales</taxon>
        <taxon>Peptoniphilaceae</taxon>
        <taxon>Anaerococcus</taxon>
    </lineage>
</organism>
<evidence type="ECO:0000313" key="1">
    <source>
        <dbReference type="EMBL" id="KWZ78398.1"/>
    </source>
</evidence>
<name>A0A133KFS1_9FIRM</name>
<reference evidence="2" key="1">
    <citation type="submission" date="2016-01" db="EMBL/GenBank/DDBJ databases">
        <authorList>
            <person name="Mitreva M."/>
            <person name="Pepin K.H."/>
            <person name="Mihindukulasuriya K.A."/>
            <person name="Fulton R."/>
            <person name="Fronick C."/>
            <person name="O'Laughlin M."/>
            <person name="Miner T."/>
            <person name="Herter B."/>
            <person name="Rosa B.A."/>
            <person name="Cordes M."/>
            <person name="Tomlinson C."/>
            <person name="Wollam A."/>
            <person name="Palsikar V.B."/>
            <person name="Mardis E.R."/>
            <person name="Wilson R.K."/>
        </authorList>
    </citation>
    <scope>NUCLEOTIDE SEQUENCE [LARGE SCALE GENOMIC DNA]</scope>
    <source>
        <strain evidence="2">MJR8151</strain>
    </source>
</reference>
<evidence type="ECO:0000313" key="2">
    <source>
        <dbReference type="Proteomes" id="UP000070383"/>
    </source>
</evidence>
<dbReference type="Proteomes" id="UP000070383">
    <property type="component" value="Unassembled WGS sequence"/>
</dbReference>
<keyword evidence="2" id="KW-1185">Reference proteome</keyword>
<dbReference type="PATRIC" id="fig|33036.3.peg.755"/>
<dbReference type="AlphaFoldDB" id="A0A133KFS1"/>
<accession>A0A133KFS1</accession>
<dbReference type="EMBL" id="LRPM01000026">
    <property type="protein sequence ID" value="KWZ78398.1"/>
    <property type="molecule type" value="Genomic_DNA"/>
</dbReference>